<evidence type="ECO:0000259" key="2">
    <source>
        <dbReference type="PROSITE" id="PS50093"/>
    </source>
</evidence>
<sequence precursor="true">MPNRIQFFRRSAAVLSAFGLIASLLSGFATAQDGSTRVTSTARESSIAPLDGPVLVGKPVTFELTGNPSNPHWYFNDAFTAEGTSVTHTFEQPGVYRVVMGSKEGNQFNEHSCAIVRVHTPETLHLPQVLLDTDARNEVDDQHYIAYGLFSKLDVLGINSVHHGPHRINHFGDAQEPINYGEILYIIELSRISGLLTHRTENQMPKVFHGAKVPLLVPATGMWADTQPIQCEASEAILAAARGASPDNPVWVLPVGPCTNIASAILLARLEGLDLKSRIKIIWLGGGPERVDDKSFNGGSDPWSVYVTAQSGLDFWIILENPTGASITMDKRAESGLYPDNRLGQYLEAITPAHEKSLYDVATISMVIGNHLGKPWLTSVEPSVVLGPDEQYRWKRGDSPTSVHIVRDIDQEAMKTDFFNTLNGKPTTVH</sequence>
<protein>
    <submittedName>
        <fullName evidence="3">Inosine-uridine preferring nucleoside hydrolase</fullName>
    </submittedName>
</protein>
<dbReference type="GO" id="GO:0016799">
    <property type="term" value="F:hydrolase activity, hydrolyzing N-glycosyl compounds"/>
    <property type="evidence" value="ECO:0007669"/>
    <property type="project" value="InterPro"/>
</dbReference>
<gene>
    <name evidence="3" type="ORF">Pla22_33870</name>
</gene>
<dbReference type="Gene3D" id="3.90.245.10">
    <property type="entry name" value="Ribonucleoside hydrolase-like"/>
    <property type="match status" value="1"/>
</dbReference>
<dbReference type="InterPro" id="IPR013783">
    <property type="entry name" value="Ig-like_fold"/>
</dbReference>
<dbReference type="Proteomes" id="UP000316598">
    <property type="component" value="Unassembled WGS sequence"/>
</dbReference>
<name>A0A5C5WIJ3_9BACT</name>
<dbReference type="SUPFAM" id="SSF53590">
    <property type="entry name" value="Nucleoside hydrolase"/>
    <property type="match status" value="1"/>
</dbReference>
<reference evidence="3 4" key="1">
    <citation type="submission" date="2019-02" db="EMBL/GenBank/DDBJ databases">
        <title>Deep-cultivation of Planctomycetes and their phenomic and genomic characterization uncovers novel biology.</title>
        <authorList>
            <person name="Wiegand S."/>
            <person name="Jogler M."/>
            <person name="Boedeker C."/>
            <person name="Pinto D."/>
            <person name="Vollmers J."/>
            <person name="Rivas-Marin E."/>
            <person name="Kohn T."/>
            <person name="Peeters S.H."/>
            <person name="Heuer A."/>
            <person name="Rast P."/>
            <person name="Oberbeckmann S."/>
            <person name="Bunk B."/>
            <person name="Jeske O."/>
            <person name="Meyerdierks A."/>
            <person name="Storesund J.E."/>
            <person name="Kallscheuer N."/>
            <person name="Luecker S."/>
            <person name="Lage O.M."/>
            <person name="Pohl T."/>
            <person name="Merkel B.J."/>
            <person name="Hornburger P."/>
            <person name="Mueller R.-W."/>
            <person name="Bruemmer F."/>
            <person name="Labrenz M."/>
            <person name="Spormann A.M."/>
            <person name="Op Den Camp H."/>
            <person name="Overmann J."/>
            <person name="Amann R."/>
            <person name="Jetten M.S.M."/>
            <person name="Mascher T."/>
            <person name="Medema M.H."/>
            <person name="Devos D.P."/>
            <person name="Kaster A.-K."/>
            <person name="Ovreas L."/>
            <person name="Rohde M."/>
            <person name="Galperin M.Y."/>
            <person name="Jogler C."/>
        </authorList>
    </citation>
    <scope>NUCLEOTIDE SEQUENCE [LARGE SCALE GENOMIC DNA]</scope>
    <source>
        <strain evidence="3 4">Pla22</strain>
    </source>
</reference>
<evidence type="ECO:0000313" key="4">
    <source>
        <dbReference type="Proteomes" id="UP000316598"/>
    </source>
</evidence>
<dbReference type="InterPro" id="IPR035986">
    <property type="entry name" value="PKD_dom_sf"/>
</dbReference>
<keyword evidence="1" id="KW-0732">Signal</keyword>
<dbReference type="InterPro" id="IPR001910">
    <property type="entry name" value="Inosine/uridine_hydrolase_dom"/>
</dbReference>
<dbReference type="OrthoDB" id="2530052at2"/>
<organism evidence="3 4">
    <name type="scientific">Rubripirellula amarantea</name>
    <dbReference type="NCBI Taxonomy" id="2527999"/>
    <lineage>
        <taxon>Bacteria</taxon>
        <taxon>Pseudomonadati</taxon>
        <taxon>Planctomycetota</taxon>
        <taxon>Planctomycetia</taxon>
        <taxon>Pirellulales</taxon>
        <taxon>Pirellulaceae</taxon>
        <taxon>Rubripirellula</taxon>
    </lineage>
</organism>
<dbReference type="Gene3D" id="2.60.40.10">
    <property type="entry name" value="Immunoglobulins"/>
    <property type="match status" value="1"/>
</dbReference>
<evidence type="ECO:0000256" key="1">
    <source>
        <dbReference type="SAM" id="SignalP"/>
    </source>
</evidence>
<evidence type="ECO:0000313" key="3">
    <source>
        <dbReference type="EMBL" id="TWT50644.1"/>
    </source>
</evidence>
<dbReference type="CDD" id="cd00146">
    <property type="entry name" value="PKD"/>
    <property type="match status" value="1"/>
</dbReference>
<dbReference type="SUPFAM" id="SSF49299">
    <property type="entry name" value="PKD domain"/>
    <property type="match status" value="1"/>
</dbReference>
<dbReference type="RefSeq" id="WP_146515836.1">
    <property type="nucleotide sequence ID" value="NZ_SJPI01000002.1"/>
</dbReference>
<comment type="caution">
    <text evidence="3">The sequence shown here is derived from an EMBL/GenBank/DDBJ whole genome shotgun (WGS) entry which is preliminary data.</text>
</comment>
<accession>A0A5C5WIJ3</accession>
<dbReference type="PROSITE" id="PS50093">
    <property type="entry name" value="PKD"/>
    <property type="match status" value="1"/>
</dbReference>
<feature type="chain" id="PRO_5022991516" evidence="1">
    <location>
        <begin position="32"/>
        <end position="430"/>
    </location>
</feature>
<feature type="signal peptide" evidence="1">
    <location>
        <begin position="1"/>
        <end position="31"/>
    </location>
</feature>
<feature type="domain" description="PKD" evidence="2">
    <location>
        <begin position="65"/>
        <end position="100"/>
    </location>
</feature>
<keyword evidence="3" id="KW-0378">Hydrolase</keyword>
<keyword evidence="4" id="KW-1185">Reference proteome</keyword>
<dbReference type="Pfam" id="PF18911">
    <property type="entry name" value="PKD_4"/>
    <property type="match status" value="1"/>
</dbReference>
<proteinExistence type="predicted"/>
<dbReference type="AlphaFoldDB" id="A0A5C5WIJ3"/>
<dbReference type="InterPro" id="IPR000601">
    <property type="entry name" value="PKD_dom"/>
</dbReference>
<dbReference type="Pfam" id="PF01156">
    <property type="entry name" value="IU_nuc_hydro"/>
    <property type="match status" value="1"/>
</dbReference>
<dbReference type="InterPro" id="IPR036452">
    <property type="entry name" value="Ribo_hydro-like"/>
</dbReference>
<dbReference type="EMBL" id="SJPI01000002">
    <property type="protein sequence ID" value="TWT50644.1"/>
    <property type="molecule type" value="Genomic_DNA"/>
</dbReference>